<dbReference type="AlphaFoldDB" id="A0A0D0BLS2"/>
<protein>
    <submittedName>
        <fullName evidence="1">Uncharacterized protein</fullName>
    </submittedName>
</protein>
<sequence>MRYGPQIPQSIDELVSYKTPIQTPTQWNNPFAILAVVQLYMFSIPDCKSNNDSSDLPSITSLESVKAPSNRSSSHSPVHLNTNIASALFGVTEIVKGKCVSARCEGFQGRFDYLENTAGNGKASFDYILVEGFDRSDEEFAGSIK</sequence>
<evidence type="ECO:0000313" key="1">
    <source>
        <dbReference type="EMBL" id="KIK50344.1"/>
    </source>
</evidence>
<dbReference type="Proteomes" id="UP000053593">
    <property type="component" value="Unassembled WGS sequence"/>
</dbReference>
<name>A0A0D0BLS2_9AGAR</name>
<dbReference type="EMBL" id="KN834908">
    <property type="protein sequence ID" value="KIK50344.1"/>
    <property type="molecule type" value="Genomic_DNA"/>
</dbReference>
<proteinExistence type="predicted"/>
<dbReference type="HOGENOM" id="CLU_1787062_0_0_1"/>
<gene>
    <name evidence="1" type="ORF">GYMLUDRAFT_253069</name>
</gene>
<organism evidence="1 2">
    <name type="scientific">Collybiopsis luxurians FD-317 M1</name>
    <dbReference type="NCBI Taxonomy" id="944289"/>
    <lineage>
        <taxon>Eukaryota</taxon>
        <taxon>Fungi</taxon>
        <taxon>Dikarya</taxon>
        <taxon>Basidiomycota</taxon>
        <taxon>Agaricomycotina</taxon>
        <taxon>Agaricomycetes</taxon>
        <taxon>Agaricomycetidae</taxon>
        <taxon>Agaricales</taxon>
        <taxon>Marasmiineae</taxon>
        <taxon>Omphalotaceae</taxon>
        <taxon>Collybiopsis</taxon>
        <taxon>Collybiopsis luxurians</taxon>
    </lineage>
</organism>
<evidence type="ECO:0000313" key="2">
    <source>
        <dbReference type="Proteomes" id="UP000053593"/>
    </source>
</evidence>
<reference evidence="1 2" key="1">
    <citation type="submission" date="2014-04" db="EMBL/GenBank/DDBJ databases">
        <title>Evolutionary Origins and Diversification of the Mycorrhizal Mutualists.</title>
        <authorList>
            <consortium name="DOE Joint Genome Institute"/>
            <consortium name="Mycorrhizal Genomics Consortium"/>
            <person name="Kohler A."/>
            <person name="Kuo A."/>
            <person name="Nagy L.G."/>
            <person name="Floudas D."/>
            <person name="Copeland A."/>
            <person name="Barry K.W."/>
            <person name="Cichocki N."/>
            <person name="Veneault-Fourrey C."/>
            <person name="LaButti K."/>
            <person name="Lindquist E.A."/>
            <person name="Lipzen A."/>
            <person name="Lundell T."/>
            <person name="Morin E."/>
            <person name="Murat C."/>
            <person name="Riley R."/>
            <person name="Ohm R."/>
            <person name="Sun H."/>
            <person name="Tunlid A."/>
            <person name="Henrissat B."/>
            <person name="Grigoriev I.V."/>
            <person name="Hibbett D.S."/>
            <person name="Martin F."/>
        </authorList>
    </citation>
    <scope>NUCLEOTIDE SEQUENCE [LARGE SCALE GENOMIC DNA]</scope>
    <source>
        <strain evidence="1 2">FD-317 M1</strain>
    </source>
</reference>
<keyword evidence="2" id="KW-1185">Reference proteome</keyword>
<accession>A0A0D0BLS2</accession>